<dbReference type="AlphaFoldDB" id="A0A8S3WSX9"/>
<feature type="region of interest" description="Disordered" evidence="1">
    <location>
        <begin position="62"/>
        <end position="85"/>
    </location>
</feature>
<evidence type="ECO:0000256" key="1">
    <source>
        <dbReference type="SAM" id="MobiDB-lite"/>
    </source>
</evidence>
<comment type="caution">
    <text evidence="2">The sequence shown here is derived from an EMBL/GenBank/DDBJ whole genome shotgun (WGS) entry which is preliminary data.</text>
</comment>
<sequence>MSLDELLPNTNDFSNPACFEEILIRLECITEEDEEFMQLLVDKLRDAVITWDQPWYQRSNRLTRPFKETNDEPSCSPEDDYRTDPITKAESDRMEKNWRKFRKKFNIPDKLTSFARWKNKAKSRNPNTPEERARRFVTAYLARGLKRNIHQVYRHIVTHLSNPMRGAYSPTEEKLMEICFLHKPAHAVTYLSMILGREPRGIYKRLQQKYKGKPLKKKLKWTLPLATKFVNLLIQYSKSSSVEELKNRRFEKSVWLNLEKDMDQQYIYLQKFWYDALHVQIFVKENVTLNGLRTKIFSILQDSSYEVWRDIRWKELLNFFPDGFTHTFLYKISLNILRSNILCLKQPLANILKYAFYKIRINHQNRKLRNLIYKDGYLEVIHYNSANLKKLDRN</sequence>
<protein>
    <submittedName>
        <fullName evidence="2">(apollo) hypothetical protein</fullName>
    </submittedName>
</protein>
<keyword evidence="3" id="KW-1185">Reference proteome</keyword>
<dbReference type="Proteomes" id="UP000691718">
    <property type="component" value="Unassembled WGS sequence"/>
</dbReference>
<evidence type="ECO:0000313" key="3">
    <source>
        <dbReference type="Proteomes" id="UP000691718"/>
    </source>
</evidence>
<name>A0A8S3WSX9_PARAO</name>
<organism evidence="2 3">
    <name type="scientific">Parnassius apollo</name>
    <name type="common">Apollo butterfly</name>
    <name type="synonym">Papilio apollo</name>
    <dbReference type="NCBI Taxonomy" id="110799"/>
    <lineage>
        <taxon>Eukaryota</taxon>
        <taxon>Metazoa</taxon>
        <taxon>Ecdysozoa</taxon>
        <taxon>Arthropoda</taxon>
        <taxon>Hexapoda</taxon>
        <taxon>Insecta</taxon>
        <taxon>Pterygota</taxon>
        <taxon>Neoptera</taxon>
        <taxon>Endopterygota</taxon>
        <taxon>Lepidoptera</taxon>
        <taxon>Glossata</taxon>
        <taxon>Ditrysia</taxon>
        <taxon>Papilionoidea</taxon>
        <taxon>Papilionidae</taxon>
        <taxon>Parnassiinae</taxon>
        <taxon>Parnassini</taxon>
        <taxon>Parnassius</taxon>
        <taxon>Parnassius</taxon>
    </lineage>
</organism>
<evidence type="ECO:0000313" key="2">
    <source>
        <dbReference type="EMBL" id="CAG4977798.1"/>
    </source>
</evidence>
<proteinExistence type="predicted"/>
<accession>A0A8S3WSX9</accession>
<dbReference type="EMBL" id="CAJQZP010000693">
    <property type="protein sequence ID" value="CAG4977798.1"/>
    <property type="molecule type" value="Genomic_DNA"/>
</dbReference>
<gene>
    <name evidence="2" type="ORF">PAPOLLO_LOCUS9487</name>
</gene>
<reference evidence="2" key="1">
    <citation type="submission" date="2021-04" db="EMBL/GenBank/DDBJ databases">
        <authorList>
            <person name="Tunstrom K."/>
        </authorList>
    </citation>
    <scope>NUCLEOTIDE SEQUENCE</scope>
</reference>
<dbReference type="OrthoDB" id="5812619at2759"/>